<dbReference type="InterPro" id="IPR023614">
    <property type="entry name" value="Porin_dom_sf"/>
</dbReference>
<dbReference type="Gene3D" id="3.30.1010.10">
    <property type="entry name" value="Phosphatidylinositol 3-kinase Catalytic Subunit, Chain A, domain 4"/>
    <property type="match status" value="1"/>
</dbReference>
<comment type="similarity">
    <text evidence="3">Belongs to the Tom40 family.</text>
</comment>
<dbReference type="PANTHER" id="PTHR10048:SF22">
    <property type="entry name" value="PHOSPHATIDYLINOSITOL 4-KINASE BETA"/>
    <property type="match status" value="1"/>
</dbReference>
<evidence type="ECO:0000256" key="12">
    <source>
        <dbReference type="ARBA" id="ARBA00023136"/>
    </source>
</evidence>
<keyword evidence="8 15" id="KW-0418">Kinase</keyword>
<dbReference type="GO" id="GO:0030150">
    <property type="term" value="P:protein import into mitochondrial matrix"/>
    <property type="evidence" value="ECO:0007669"/>
    <property type="project" value="InterPro"/>
</dbReference>
<keyword evidence="16" id="KW-1185">Reference proteome</keyword>
<dbReference type="Proteomes" id="UP000636479">
    <property type="component" value="Unassembled WGS sequence"/>
</dbReference>
<comment type="subcellular location">
    <subcellularLocation>
        <location evidence="1">Mitochondrion outer membrane</location>
        <topology evidence="1">Multi-pass membrane protein</topology>
    </subcellularLocation>
</comment>
<comment type="similarity">
    <text evidence="2">Belongs to the PI3/PI4-kinase family. Type III PI4K subfamily.</text>
</comment>
<evidence type="ECO:0000256" key="4">
    <source>
        <dbReference type="ARBA" id="ARBA00022448"/>
    </source>
</evidence>
<dbReference type="InterPro" id="IPR018936">
    <property type="entry name" value="PI3/4_kinase_CS"/>
</dbReference>
<dbReference type="PROSITE" id="PS50290">
    <property type="entry name" value="PI3_4_KINASE_3"/>
    <property type="match status" value="1"/>
</dbReference>
<name>A0A8H6S8L4_9AGAR</name>
<evidence type="ECO:0000256" key="9">
    <source>
        <dbReference type="ARBA" id="ARBA00022787"/>
    </source>
</evidence>
<feature type="compositionally biased region" description="Low complexity" evidence="13">
    <location>
        <begin position="567"/>
        <end position="580"/>
    </location>
</feature>
<dbReference type="InterPro" id="IPR011009">
    <property type="entry name" value="Kinase-like_dom_sf"/>
</dbReference>
<dbReference type="Pfam" id="PF00454">
    <property type="entry name" value="PI3_PI4_kinase"/>
    <property type="match status" value="1"/>
</dbReference>
<evidence type="ECO:0000259" key="14">
    <source>
        <dbReference type="PROSITE" id="PS50290"/>
    </source>
</evidence>
<evidence type="ECO:0000256" key="11">
    <source>
        <dbReference type="ARBA" id="ARBA00023128"/>
    </source>
</evidence>
<evidence type="ECO:0000256" key="1">
    <source>
        <dbReference type="ARBA" id="ARBA00004374"/>
    </source>
</evidence>
<keyword evidence="10" id="KW-0653">Protein transport</keyword>
<dbReference type="Gene3D" id="2.40.160.10">
    <property type="entry name" value="Porin"/>
    <property type="match status" value="1"/>
</dbReference>
<dbReference type="GO" id="GO:0046854">
    <property type="term" value="P:phosphatidylinositol phosphate biosynthetic process"/>
    <property type="evidence" value="ECO:0007669"/>
    <property type="project" value="InterPro"/>
</dbReference>
<accession>A0A8H6S8L4</accession>
<evidence type="ECO:0000256" key="3">
    <source>
        <dbReference type="ARBA" id="ARBA00010510"/>
    </source>
</evidence>
<dbReference type="SUPFAM" id="SSF48371">
    <property type="entry name" value="ARM repeat"/>
    <property type="match status" value="1"/>
</dbReference>
<keyword evidence="9" id="KW-1000">Mitochondrion outer membrane</keyword>
<dbReference type="GO" id="GO:0008320">
    <property type="term" value="F:protein transmembrane transporter activity"/>
    <property type="evidence" value="ECO:0007669"/>
    <property type="project" value="InterPro"/>
</dbReference>
<evidence type="ECO:0000256" key="5">
    <source>
        <dbReference type="ARBA" id="ARBA00022452"/>
    </source>
</evidence>
<comment type="caution">
    <text evidence="15">The sequence shown here is derived from an EMBL/GenBank/DDBJ whole genome shotgun (WGS) entry which is preliminary data.</text>
</comment>
<dbReference type="GO" id="GO:0005741">
    <property type="term" value="C:mitochondrial outer membrane"/>
    <property type="evidence" value="ECO:0007669"/>
    <property type="project" value="UniProtKB-SubCell"/>
</dbReference>
<dbReference type="PROSITE" id="PS00916">
    <property type="entry name" value="PI3_4_KINASE_2"/>
    <property type="match status" value="1"/>
</dbReference>
<dbReference type="RefSeq" id="XP_037216284.1">
    <property type="nucleotide sequence ID" value="XM_037366890.1"/>
</dbReference>
<evidence type="ECO:0000313" key="16">
    <source>
        <dbReference type="Proteomes" id="UP000636479"/>
    </source>
</evidence>
<dbReference type="GeneID" id="59349406"/>
<feature type="domain" description="PI3K/PI4K catalytic" evidence="14">
    <location>
        <begin position="720"/>
        <end position="1024"/>
    </location>
</feature>
<dbReference type="PANTHER" id="PTHR10048">
    <property type="entry name" value="PHOSPHATIDYLINOSITOL KINASE"/>
    <property type="match status" value="1"/>
</dbReference>
<evidence type="ECO:0000256" key="2">
    <source>
        <dbReference type="ARBA" id="ARBA00006209"/>
    </source>
</evidence>
<dbReference type="OrthoDB" id="10264149at2759"/>
<sequence>MATHGLLLRLFTSPTFFSVHVALRYLNAYPDHIGISYYLTRRLRQLDTSELRDVLGFICHLLVTRPSRSRALEAFVVDISQRSTHLAMNTLWFMQAALRDLSSSSNRSQSFFICQRVLHKCHEIIFSDLPPLAVAPYSGLSLPFQNRLLRRKVKPHFEPAVIGISMILAGVPGLPQLTDIMGDVAVEQGRVEEEGSQLKSIESHEDDVASFGSPSSVALSLDDEDEADEHEVGVGYAPHASTPELGLANGHIPRRRKTIEAAQTAPALPLHLRNIRRSRQSEDPLGQLDAEFIATPYQSSPSLSVSSSRFPPRSASVSMGDALLGNYDTPSQVHLLRSHYCRSEIQFLLTLENICKRLVVVPRPARVSALRAELTALNHKLPAEVCMPMWCSSADSPRPNGVPHPHHRIVRIPPGESVVLNSAQHAPYLLIIELLNDDLDFDPSKRGNKEVLKKIVVKENERKGASADLIPFHAPGRPTKLDIMNDADDAIANHADHTSNQVVQSPADADEEEVDLVEQLYGADQSLRFQPIDLSDSIVLPPAPKNKDLDMAAWSRATPPSSPGFDSPSISRSTSHTSSILPDEPAPVITLDEYSERMRTAAIMLAQLNANLAHQSSGHLPVALPNVTAPLRWIPGSSWIVSGDQGSNDTHNAGRMRLQHSEAAGIRDRIMKEMIDLEEERMERMKENREDRGTMRIGDLSGGLKTLEDEGIIRRELNKADPSAVVFSESWAAKKSRIRQGSPYGHLANWDCVSVIVKTGADLRQEQLAVSLIREIQRIWEEENCACWVRYFRIMITGAASALVETITDAVSIHSIKKAEYARRLAEGRLGHVTLLDHFKNTYGDPSSAKFLRAQRNFVKSLAGYSVVTYLLQVKDRHNGNILLDRDGRLVHIDFGFILSQSPGNIGFEAAPFKLPLEYVELMGGVDGPMYHEFRRIFREGFEAVRKHGDRIITLVELMQKGTFHPSLLRCTWRTNRESSEGPFTAYHDTLIGWRGGWGASTNTLGFPSVPIAFFKCHNHERSVTLRPVSVFMDSIESSPPASLRYSYFTALNPLFNAYDRFALWRADLGLPSPGTVENLQKETKSTHLSNFIFDGARADLTKSFSISPLFQVTHSFALGSQTAPPSYNFGGIFASPKVFLQGGVDHDGNVSGRWNYGWTQSSVTKIQTQLSSQVGHNMIQLEHDIQAADLSLNAKAINPSPTDGTGIYVGSYLQSLTKNLALGVEGIYQRPTPGVSELALAYLGKITSTDKSWIATAQTQGLGVLQATYWQKLSEKVEVAAELQLIALPTRREAITTIGAKYDLRLATFRAQVDSTGKVSALLEQRFTPTFAFLVAGEIDHFKNSAKVGVGVMIESSTLTPEEMAAMAPPS</sequence>
<dbReference type="InterPro" id="IPR036940">
    <property type="entry name" value="PI3/4_kinase_cat_sf"/>
</dbReference>
<keyword evidence="6" id="KW-0808">Transferase</keyword>
<dbReference type="CDD" id="cd07305">
    <property type="entry name" value="Porin3_Tom40"/>
    <property type="match status" value="1"/>
</dbReference>
<dbReference type="InterPro" id="IPR016024">
    <property type="entry name" value="ARM-type_fold"/>
</dbReference>
<gene>
    <name evidence="15" type="ORF">MIND_01030200</name>
</gene>
<dbReference type="Gene3D" id="1.25.40.70">
    <property type="entry name" value="Phosphatidylinositol 3-kinase, accessory domain (PIK)"/>
    <property type="match status" value="1"/>
</dbReference>
<dbReference type="InterPro" id="IPR042236">
    <property type="entry name" value="PI3K_accessory_sf"/>
</dbReference>
<dbReference type="GO" id="GO:0004430">
    <property type="term" value="F:1-phosphatidylinositol 4-kinase activity"/>
    <property type="evidence" value="ECO:0007669"/>
    <property type="project" value="TreeGrafter"/>
</dbReference>
<evidence type="ECO:0000256" key="10">
    <source>
        <dbReference type="ARBA" id="ARBA00022927"/>
    </source>
</evidence>
<evidence type="ECO:0000313" key="15">
    <source>
        <dbReference type="EMBL" id="KAF7294921.1"/>
    </source>
</evidence>
<keyword evidence="4" id="KW-0813">Transport</keyword>
<dbReference type="InterPro" id="IPR000403">
    <property type="entry name" value="PI3/4_kinase_cat_dom"/>
</dbReference>
<dbReference type="Gene3D" id="1.10.1070.11">
    <property type="entry name" value="Phosphatidylinositol 3-/4-kinase, catalytic domain"/>
    <property type="match status" value="1"/>
</dbReference>
<reference evidence="15" key="1">
    <citation type="submission" date="2020-05" db="EMBL/GenBank/DDBJ databases">
        <title>Mycena genomes resolve the evolution of fungal bioluminescence.</title>
        <authorList>
            <person name="Tsai I.J."/>
        </authorList>
    </citation>
    <scope>NUCLEOTIDE SEQUENCE</scope>
    <source>
        <strain evidence="15">171206Taipei</strain>
    </source>
</reference>
<dbReference type="GO" id="GO:0048015">
    <property type="term" value="P:phosphatidylinositol-mediated signaling"/>
    <property type="evidence" value="ECO:0007669"/>
    <property type="project" value="TreeGrafter"/>
</dbReference>
<organism evidence="15 16">
    <name type="scientific">Mycena indigotica</name>
    <dbReference type="NCBI Taxonomy" id="2126181"/>
    <lineage>
        <taxon>Eukaryota</taxon>
        <taxon>Fungi</taxon>
        <taxon>Dikarya</taxon>
        <taxon>Basidiomycota</taxon>
        <taxon>Agaricomycotina</taxon>
        <taxon>Agaricomycetes</taxon>
        <taxon>Agaricomycetidae</taxon>
        <taxon>Agaricales</taxon>
        <taxon>Marasmiineae</taxon>
        <taxon>Mycenaceae</taxon>
        <taxon>Mycena</taxon>
    </lineage>
</organism>
<dbReference type="SMART" id="SM00146">
    <property type="entry name" value="PI3Kc"/>
    <property type="match status" value="1"/>
</dbReference>
<evidence type="ECO:0000256" key="8">
    <source>
        <dbReference type="ARBA" id="ARBA00022777"/>
    </source>
</evidence>
<dbReference type="EMBL" id="JACAZF010000009">
    <property type="protein sequence ID" value="KAF7294921.1"/>
    <property type="molecule type" value="Genomic_DNA"/>
</dbReference>
<proteinExistence type="inferred from homology"/>
<dbReference type="SUPFAM" id="SSF56112">
    <property type="entry name" value="Protein kinase-like (PK-like)"/>
    <property type="match status" value="1"/>
</dbReference>
<dbReference type="InterPro" id="IPR027246">
    <property type="entry name" value="Porin_Euk/Tom40"/>
</dbReference>
<feature type="region of interest" description="Disordered" evidence="13">
    <location>
        <begin position="554"/>
        <end position="584"/>
    </location>
</feature>
<evidence type="ECO:0000256" key="13">
    <source>
        <dbReference type="SAM" id="MobiDB-lite"/>
    </source>
</evidence>
<dbReference type="InterPro" id="IPR015433">
    <property type="entry name" value="PI3/4_kinase"/>
</dbReference>
<dbReference type="InterPro" id="IPR037930">
    <property type="entry name" value="Tom40"/>
</dbReference>
<evidence type="ECO:0000256" key="7">
    <source>
        <dbReference type="ARBA" id="ARBA00022692"/>
    </source>
</evidence>
<keyword evidence="11" id="KW-0496">Mitochondrion</keyword>
<evidence type="ECO:0000256" key="6">
    <source>
        <dbReference type="ARBA" id="ARBA00022679"/>
    </source>
</evidence>
<keyword evidence="7" id="KW-0812">Transmembrane</keyword>
<keyword evidence="5" id="KW-1134">Transmembrane beta strand</keyword>
<dbReference type="Pfam" id="PF01459">
    <property type="entry name" value="Porin_3"/>
    <property type="match status" value="1"/>
</dbReference>
<protein>
    <submittedName>
        <fullName evidence="15">Phosphatidylinositol 4-kinase</fullName>
    </submittedName>
</protein>
<keyword evidence="12" id="KW-0472">Membrane</keyword>